<dbReference type="AlphaFoldDB" id="A0A1C7FGX6"/>
<dbReference type="Gene3D" id="1.10.287.950">
    <property type="entry name" value="Methyl-accepting chemotaxis protein"/>
    <property type="match status" value="1"/>
</dbReference>
<dbReference type="CDD" id="cd12913">
    <property type="entry name" value="PDC1_MCP_like"/>
    <property type="match status" value="1"/>
</dbReference>
<name>A0A1C7FGX6_9VIBR</name>
<keyword evidence="6" id="KW-0812">Transmembrane</keyword>
<comment type="similarity">
    <text evidence="3">Belongs to the methyl-accepting chemotaxis (MCP) protein family.</text>
</comment>
<evidence type="ECO:0000313" key="9">
    <source>
        <dbReference type="EMBL" id="ANU38967.1"/>
    </source>
</evidence>
<dbReference type="InterPro" id="IPR003660">
    <property type="entry name" value="HAMP_dom"/>
</dbReference>
<evidence type="ECO:0000259" key="8">
    <source>
        <dbReference type="PROSITE" id="PS50885"/>
    </source>
</evidence>
<evidence type="ECO:0000256" key="6">
    <source>
        <dbReference type="SAM" id="Phobius"/>
    </source>
</evidence>
<dbReference type="InterPro" id="IPR004090">
    <property type="entry name" value="Chemotax_Me-accpt_rcpt"/>
</dbReference>
<dbReference type="CDD" id="cd06225">
    <property type="entry name" value="HAMP"/>
    <property type="match status" value="1"/>
</dbReference>
<keyword evidence="6" id="KW-0472">Membrane</keyword>
<dbReference type="RefSeq" id="WP_065546592.1">
    <property type="nucleotide sequence ID" value="NZ_CP016415.1"/>
</dbReference>
<evidence type="ECO:0000256" key="3">
    <source>
        <dbReference type="ARBA" id="ARBA00029447"/>
    </source>
</evidence>
<keyword evidence="6" id="KW-1133">Transmembrane helix</keyword>
<keyword evidence="10" id="KW-1185">Reference proteome</keyword>
<dbReference type="GO" id="GO:0016020">
    <property type="term" value="C:membrane"/>
    <property type="evidence" value="ECO:0007669"/>
    <property type="project" value="UniProtKB-SubCell"/>
</dbReference>
<dbReference type="GO" id="GO:0004888">
    <property type="term" value="F:transmembrane signaling receptor activity"/>
    <property type="evidence" value="ECO:0007669"/>
    <property type="project" value="InterPro"/>
</dbReference>
<keyword evidence="5" id="KW-0175">Coiled coil</keyword>
<dbReference type="PRINTS" id="PR00260">
    <property type="entry name" value="CHEMTRNSDUCR"/>
</dbReference>
<evidence type="ECO:0000256" key="2">
    <source>
        <dbReference type="ARBA" id="ARBA00023224"/>
    </source>
</evidence>
<dbReference type="GO" id="GO:0007165">
    <property type="term" value="P:signal transduction"/>
    <property type="evidence" value="ECO:0007669"/>
    <property type="project" value="UniProtKB-KW"/>
</dbReference>
<feature type="domain" description="Methyl-accepting transducer" evidence="7">
    <location>
        <begin position="425"/>
        <end position="661"/>
    </location>
</feature>
<gene>
    <name evidence="9" type="ORF">VSVS05_03931</name>
</gene>
<dbReference type="PATRIC" id="fig|45658.7.peg.3900"/>
<dbReference type="EMBL" id="CP016415">
    <property type="protein sequence ID" value="ANU38967.1"/>
    <property type="molecule type" value="Genomic_DNA"/>
</dbReference>
<dbReference type="SMART" id="SM00304">
    <property type="entry name" value="HAMP"/>
    <property type="match status" value="1"/>
</dbReference>
<keyword evidence="2 4" id="KW-0807">Transducer</keyword>
<dbReference type="Pfam" id="PF22673">
    <property type="entry name" value="MCP-like_PDC_1"/>
    <property type="match status" value="1"/>
</dbReference>
<protein>
    <submittedName>
        <fullName evidence="9">Methyl-accepting chemotaxis protein PctA</fullName>
    </submittedName>
</protein>
<dbReference type="PROSITE" id="PS50111">
    <property type="entry name" value="CHEMOTAXIS_TRANSDUC_2"/>
    <property type="match status" value="1"/>
</dbReference>
<dbReference type="Pfam" id="PF00015">
    <property type="entry name" value="MCPsignal"/>
    <property type="match status" value="1"/>
</dbReference>
<dbReference type="CDD" id="cd11386">
    <property type="entry name" value="MCP_signal"/>
    <property type="match status" value="1"/>
</dbReference>
<dbReference type="PANTHER" id="PTHR32089">
    <property type="entry name" value="METHYL-ACCEPTING CHEMOTAXIS PROTEIN MCPB"/>
    <property type="match status" value="1"/>
</dbReference>
<evidence type="ECO:0000313" key="10">
    <source>
        <dbReference type="Proteomes" id="UP000092528"/>
    </source>
</evidence>
<sequence length="697" mass="74727">MFNSIRTQIAVSAGVAMAFTLLIAMGMTTNAFTKVNQQISSKVSDQLTEATTSHLRSTASEQGKTIANELFPVTRSLSQLRSIMEQSAQDHAGADALVNHFTAALKAQDEAVFAGYMVFEEKTWPQESEAKAGSAFNENGVLAPFFSPNNQGSFDALGMASFSNTAMNANGERVDDWHLMPYQTGRTFVMEPYMYPVRGKQELITTISQPIKVNGKIIGSLGFDLALTQLQAQSQSLASDLFEGEGNIIIASWKGATLANANLPATVGKKVPSQLYNQWSKIQNLASGTAIGMMTQNGQEYAITSVNTSGAAWIVIVSVPTHVLQKSISDFNSWNSEMNSQAIQQGVTAGILAMLFGVAAMTFIAHSLGKVLGNLVERFKDVAQGDGDLTYRLEVKGKDETAQLSHWFNAFLSRMQEMLRSAKETAVQVDSSARKGQESADISKDKLNGQLNEVNSLATAINEMTAAAQEVANSAVQAATAASQVQSNSQNGMARMDNAAHAVEALAQQVNNAQVQTLSLAESSASIQGILSEIGGIAEQTNLLALNAAIEAARAGSAGRGFAVVADEVRNLANRTQSSTEEIRSMLAHLERDTQTIVELMEQSQEQAADTKNETQAAQTALAEINQAIDVINDMNNQIASAAEEQSLVAEEINRNVVIINDTAVDVMDTMTTSVDISNELSGRASDLHDELNKFKI</sequence>
<dbReference type="PROSITE" id="PS50885">
    <property type="entry name" value="HAMP"/>
    <property type="match status" value="1"/>
</dbReference>
<proteinExistence type="inferred from homology"/>
<dbReference type="SMART" id="SM00283">
    <property type="entry name" value="MA"/>
    <property type="match status" value="1"/>
</dbReference>
<dbReference type="PANTHER" id="PTHR32089:SF112">
    <property type="entry name" value="LYSOZYME-LIKE PROTEIN-RELATED"/>
    <property type="match status" value="1"/>
</dbReference>
<feature type="transmembrane region" description="Helical" evidence="6">
    <location>
        <begin position="347"/>
        <end position="368"/>
    </location>
</feature>
<evidence type="ECO:0000256" key="5">
    <source>
        <dbReference type="SAM" id="Coils"/>
    </source>
</evidence>
<organism evidence="9 10">
    <name type="scientific">Vibrio scophthalmi</name>
    <dbReference type="NCBI Taxonomy" id="45658"/>
    <lineage>
        <taxon>Bacteria</taxon>
        <taxon>Pseudomonadati</taxon>
        <taxon>Pseudomonadota</taxon>
        <taxon>Gammaproteobacteria</taxon>
        <taxon>Vibrionales</taxon>
        <taxon>Vibrionaceae</taxon>
        <taxon>Vibrio</taxon>
    </lineage>
</organism>
<evidence type="ECO:0000256" key="4">
    <source>
        <dbReference type="PROSITE-ProRule" id="PRU00284"/>
    </source>
</evidence>
<dbReference type="InterPro" id="IPR004089">
    <property type="entry name" value="MCPsignal_dom"/>
</dbReference>
<dbReference type="Gene3D" id="3.30.450.20">
    <property type="entry name" value="PAS domain"/>
    <property type="match status" value="1"/>
</dbReference>
<reference evidence="9 10" key="1">
    <citation type="submission" date="2016-07" db="EMBL/GenBank/DDBJ databases">
        <title>Genome sequencing of Vibrio scophthalmi strain VS-05, an isolated from Paralichthys olivaceus.</title>
        <authorList>
            <person name="Han H.-J."/>
        </authorList>
    </citation>
    <scope>NUCLEOTIDE SEQUENCE [LARGE SCALE GENOMIC DNA]</scope>
    <source>
        <strain evidence="9 10">VS-05</strain>
    </source>
</reference>
<dbReference type="GO" id="GO:0006935">
    <property type="term" value="P:chemotaxis"/>
    <property type="evidence" value="ECO:0007669"/>
    <property type="project" value="InterPro"/>
</dbReference>
<feature type="coiled-coil region" evidence="5">
    <location>
        <begin position="601"/>
        <end position="645"/>
    </location>
</feature>
<comment type="subcellular location">
    <subcellularLocation>
        <location evidence="1">Membrane</location>
    </subcellularLocation>
</comment>
<dbReference type="FunFam" id="1.10.287.950:FF:000001">
    <property type="entry name" value="Methyl-accepting chemotaxis sensory transducer"/>
    <property type="match status" value="1"/>
</dbReference>
<dbReference type="SUPFAM" id="SSF58104">
    <property type="entry name" value="Methyl-accepting chemotaxis protein (MCP) signaling domain"/>
    <property type="match status" value="1"/>
</dbReference>
<dbReference type="GeneID" id="96874137"/>
<dbReference type="Pfam" id="PF00672">
    <property type="entry name" value="HAMP"/>
    <property type="match status" value="1"/>
</dbReference>
<evidence type="ECO:0000256" key="1">
    <source>
        <dbReference type="ARBA" id="ARBA00004370"/>
    </source>
</evidence>
<accession>A0A1C7FGX6</accession>
<evidence type="ECO:0000259" key="7">
    <source>
        <dbReference type="PROSITE" id="PS50111"/>
    </source>
</evidence>
<dbReference type="Proteomes" id="UP000092528">
    <property type="component" value="Chromosome 2"/>
</dbReference>
<dbReference type="STRING" id="45658.VSVS12_03318"/>
<feature type="domain" description="HAMP" evidence="8">
    <location>
        <begin position="366"/>
        <end position="420"/>
    </location>
</feature>